<feature type="region of interest" description="Disordered" evidence="1">
    <location>
        <begin position="127"/>
        <end position="151"/>
    </location>
</feature>
<evidence type="ECO:0000256" key="1">
    <source>
        <dbReference type="SAM" id="MobiDB-lite"/>
    </source>
</evidence>
<reference evidence="2" key="1">
    <citation type="submission" date="2020-08" db="EMBL/GenBank/DDBJ databases">
        <title>Multicomponent nature underlies the extraordinary mechanical properties of spider dragline silk.</title>
        <authorList>
            <person name="Kono N."/>
            <person name="Nakamura H."/>
            <person name="Mori M."/>
            <person name="Yoshida Y."/>
            <person name="Ohtoshi R."/>
            <person name="Malay A.D."/>
            <person name="Moran D.A.P."/>
            <person name="Tomita M."/>
            <person name="Numata K."/>
            <person name="Arakawa K."/>
        </authorList>
    </citation>
    <scope>NUCLEOTIDE SEQUENCE</scope>
</reference>
<dbReference type="EMBL" id="BMAW01076232">
    <property type="protein sequence ID" value="GFU00603.1"/>
    <property type="molecule type" value="Genomic_DNA"/>
</dbReference>
<protein>
    <submittedName>
        <fullName evidence="2">Uncharacterized protein</fullName>
    </submittedName>
</protein>
<proteinExistence type="predicted"/>
<feature type="compositionally biased region" description="Basic and acidic residues" evidence="1">
    <location>
        <begin position="78"/>
        <end position="97"/>
    </location>
</feature>
<sequence length="151" mass="16494">MPVGEHKEMSPVVTRHRRCDVRQYGDKDLMRNNGVVVTASSRGRRQPAACHVFTPVTPPAAAVLPSPKTRMPSRQRQPAHDSRNSEGGRREKKKVADHTPLQCVKAARGGTSVQMCRLIAATTLSSLTEPQPNRHPQTTSSNPDGVSRSVV</sequence>
<accession>A0A8X6Q1K4</accession>
<feature type="region of interest" description="Disordered" evidence="1">
    <location>
        <begin position="56"/>
        <end position="103"/>
    </location>
</feature>
<dbReference type="AlphaFoldDB" id="A0A8X6Q1K4"/>
<gene>
    <name evidence="2" type="ORF">NPIL_264441</name>
</gene>
<name>A0A8X6Q1K4_NEPPI</name>
<evidence type="ECO:0000313" key="2">
    <source>
        <dbReference type="EMBL" id="GFU00603.1"/>
    </source>
</evidence>
<organism evidence="2 3">
    <name type="scientific">Nephila pilipes</name>
    <name type="common">Giant wood spider</name>
    <name type="synonym">Nephila maculata</name>
    <dbReference type="NCBI Taxonomy" id="299642"/>
    <lineage>
        <taxon>Eukaryota</taxon>
        <taxon>Metazoa</taxon>
        <taxon>Ecdysozoa</taxon>
        <taxon>Arthropoda</taxon>
        <taxon>Chelicerata</taxon>
        <taxon>Arachnida</taxon>
        <taxon>Araneae</taxon>
        <taxon>Araneomorphae</taxon>
        <taxon>Entelegynae</taxon>
        <taxon>Araneoidea</taxon>
        <taxon>Nephilidae</taxon>
        <taxon>Nephila</taxon>
    </lineage>
</organism>
<comment type="caution">
    <text evidence="2">The sequence shown here is derived from an EMBL/GenBank/DDBJ whole genome shotgun (WGS) entry which is preliminary data.</text>
</comment>
<keyword evidence="3" id="KW-1185">Reference proteome</keyword>
<dbReference type="Proteomes" id="UP000887013">
    <property type="component" value="Unassembled WGS sequence"/>
</dbReference>
<evidence type="ECO:0000313" key="3">
    <source>
        <dbReference type="Proteomes" id="UP000887013"/>
    </source>
</evidence>